<feature type="domain" description="ChrR-like cupin" evidence="1">
    <location>
        <begin position="9"/>
        <end position="111"/>
    </location>
</feature>
<dbReference type="Proteomes" id="UP000256679">
    <property type="component" value="Unassembled WGS sequence"/>
</dbReference>
<gene>
    <name evidence="2" type="ORF">DIE28_07810</name>
</gene>
<protein>
    <submittedName>
        <fullName evidence="2">Cupin</fullName>
    </submittedName>
</protein>
<dbReference type="InterPro" id="IPR025979">
    <property type="entry name" value="ChrR-like_cupin_dom"/>
</dbReference>
<evidence type="ECO:0000313" key="3">
    <source>
        <dbReference type="Proteomes" id="UP000256679"/>
    </source>
</evidence>
<comment type="caution">
    <text evidence="2">The sequence shown here is derived from an EMBL/GenBank/DDBJ whole genome shotgun (WGS) entry which is preliminary data.</text>
</comment>
<name>A0A3D8PE41_9RHOB</name>
<dbReference type="CDD" id="cd20303">
    <property type="entry name" value="cupin_ChrR_1"/>
    <property type="match status" value="1"/>
</dbReference>
<dbReference type="Gene3D" id="2.60.120.10">
    <property type="entry name" value="Jelly Rolls"/>
    <property type="match status" value="1"/>
</dbReference>
<dbReference type="Pfam" id="PF12973">
    <property type="entry name" value="Cupin_7"/>
    <property type="match status" value="1"/>
</dbReference>
<evidence type="ECO:0000259" key="1">
    <source>
        <dbReference type="Pfam" id="PF12973"/>
    </source>
</evidence>
<keyword evidence="3" id="KW-1185">Reference proteome</keyword>
<dbReference type="SUPFAM" id="SSF51182">
    <property type="entry name" value="RmlC-like cupins"/>
    <property type="match status" value="2"/>
</dbReference>
<organism evidence="2 3">
    <name type="scientific">Paracoccus thiocyanatus</name>
    <dbReference type="NCBI Taxonomy" id="34006"/>
    <lineage>
        <taxon>Bacteria</taxon>
        <taxon>Pseudomonadati</taxon>
        <taxon>Pseudomonadota</taxon>
        <taxon>Alphaproteobacteria</taxon>
        <taxon>Rhodobacterales</taxon>
        <taxon>Paracoccaceae</taxon>
        <taxon>Paracoccus</taxon>
    </lineage>
</organism>
<dbReference type="AlphaFoldDB" id="A0A3D8PE41"/>
<evidence type="ECO:0000313" key="2">
    <source>
        <dbReference type="EMBL" id="RDW13475.1"/>
    </source>
</evidence>
<accession>A0A3D8PE41</accession>
<sequence>MRINDDLTQPVLVQSADLDWIPSPAPGVDRRMLYRLGGEVARATSLVRYAPGSAFPRHVHSGGEEILVLEGTFQDEHGDYPAGSYFRNPPGTSHVPASGDGCTIFVRLWQYRAGDDVQIVRQPGQGEPVAPRPGASAARLLFEDAAERVTVEDWQPGAEITVENPRGLEFLILSGSVTVGDKTLGAQGWGRLPAGQALRATTGAQGAQIWIKDAPLQHPDVLPMPQQP</sequence>
<dbReference type="RefSeq" id="WP_115755493.1">
    <property type="nucleotide sequence ID" value="NZ_QFCQ01000033.1"/>
</dbReference>
<dbReference type="InterPro" id="IPR014710">
    <property type="entry name" value="RmlC-like_jellyroll"/>
</dbReference>
<reference evidence="2 3" key="1">
    <citation type="submission" date="2018-05" db="EMBL/GenBank/DDBJ databases">
        <title>Whole genome sequencing of Paracoccus thiocyanatus SST.</title>
        <authorList>
            <person name="Ghosh W."/>
            <person name="Rameez M.J."/>
            <person name="Roy C."/>
        </authorList>
    </citation>
    <scope>NUCLEOTIDE SEQUENCE [LARGE SCALE GENOMIC DNA]</scope>
    <source>
        <strain evidence="2 3">SST</strain>
    </source>
</reference>
<proteinExistence type="predicted"/>
<dbReference type="EMBL" id="QFCQ01000033">
    <property type="protein sequence ID" value="RDW13475.1"/>
    <property type="molecule type" value="Genomic_DNA"/>
</dbReference>
<dbReference type="InterPro" id="IPR011051">
    <property type="entry name" value="RmlC_Cupin_sf"/>
</dbReference>